<keyword evidence="3" id="KW-1185">Reference proteome</keyword>
<evidence type="ECO:0000313" key="3">
    <source>
        <dbReference type="Proteomes" id="UP001156441"/>
    </source>
</evidence>
<feature type="transmembrane region" description="Helical" evidence="1">
    <location>
        <begin position="97"/>
        <end position="120"/>
    </location>
</feature>
<reference evidence="2 3" key="1">
    <citation type="submission" date="2021-02" db="EMBL/GenBank/DDBJ databases">
        <title>Actinophytocola xerophila sp. nov., isolated from soil of cotton cropping field.</title>
        <authorList>
            <person name="Huang R."/>
            <person name="Chen X."/>
            <person name="Ge X."/>
            <person name="Liu W."/>
        </authorList>
    </citation>
    <scope>NUCLEOTIDE SEQUENCE [LARGE SCALE GENOMIC DNA]</scope>
    <source>
        <strain evidence="2 3">S1-96</strain>
    </source>
</reference>
<proteinExistence type="predicted"/>
<keyword evidence="1" id="KW-1133">Transmembrane helix</keyword>
<evidence type="ECO:0000256" key="1">
    <source>
        <dbReference type="SAM" id="Phobius"/>
    </source>
</evidence>
<dbReference type="Proteomes" id="UP001156441">
    <property type="component" value="Unassembled WGS sequence"/>
</dbReference>
<name>A0ABT2J848_9PSEU</name>
<feature type="transmembrane region" description="Helical" evidence="1">
    <location>
        <begin position="69"/>
        <end position="90"/>
    </location>
</feature>
<feature type="transmembrane region" description="Helical" evidence="1">
    <location>
        <begin position="126"/>
        <end position="145"/>
    </location>
</feature>
<dbReference type="EMBL" id="JAFFZE010000011">
    <property type="protein sequence ID" value="MCT2584042.1"/>
    <property type="molecule type" value="Genomic_DNA"/>
</dbReference>
<evidence type="ECO:0000313" key="2">
    <source>
        <dbReference type="EMBL" id="MCT2584042.1"/>
    </source>
</evidence>
<protein>
    <submittedName>
        <fullName evidence="2">Uncharacterized protein</fullName>
    </submittedName>
</protein>
<keyword evidence="1" id="KW-0472">Membrane</keyword>
<comment type="caution">
    <text evidence="2">The sequence shown here is derived from an EMBL/GenBank/DDBJ whole genome shotgun (WGS) entry which is preliminary data.</text>
</comment>
<gene>
    <name evidence="2" type="ORF">JT362_13035</name>
</gene>
<feature type="transmembrane region" description="Helical" evidence="1">
    <location>
        <begin position="25"/>
        <end position="49"/>
    </location>
</feature>
<dbReference type="RefSeq" id="WP_260191590.1">
    <property type="nucleotide sequence ID" value="NZ_JAFFZE010000011.1"/>
</dbReference>
<organism evidence="2 3">
    <name type="scientific">Actinophytocola gossypii</name>
    <dbReference type="NCBI Taxonomy" id="2812003"/>
    <lineage>
        <taxon>Bacteria</taxon>
        <taxon>Bacillati</taxon>
        <taxon>Actinomycetota</taxon>
        <taxon>Actinomycetes</taxon>
        <taxon>Pseudonocardiales</taxon>
        <taxon>Pseudonocardiaceae</taxon>
    </lineage>
</organism>
<keyword evidence="1" id="KW-0812">Transmembrane</keyword>
<sequence length="158" mass="16865">MTEPEDELRREIDQVERRAARTVDLGARAVVIAVAVFVLIVGLVLPWLGGASGFEVLLGIGDATGRASWVPRLFAATSVLFGVLASALALITRLWAVTWVCALGGWFACVDGVLAIWSRQSSDGDLGIGMVIAEVAMIVVAAQWFRTAWSRPSTDPTP</sequence>
<accession>A0ABT2J848</accession>